<dbReference type="KEGG" id="hdo:MUK72_00850"/>
<evidence type="ECO:0000313" key="3">
    <source>
        <dbReference type="EMBL" id="UOO95281.1"/>
    </source>
</evidence>
<protein>
    <submittedName>
        <fullName evidence="2">Uncharacterized protein</fullName>
    </submittedName>
</protein>
<evidence type="ECO:0000313" key="4">
    <source>
        <dbReference type="Proteomes" id="UP000830542"/>
    </source>
</evidence>
<dbReference type="Proteomes" id="UP000830542">
    <property type="component" value="Chromosome"/>
</dbReference>
<evidence type="ECO:0000313" key="5">
    <source>
        <dbReference type="Proteomes" id="UP001500962"/>
    </source>
</evidence>
<dbReference type="EMBL" id="BAAADN010000034">
    <property type="protein sequence ID" value="GAA0465267.1"/>
    <property type="molecule type" value="Genomic_DNA"/>
</dbReference>
<accession>A0AAV3SIA4</accession>
<proteinExistence type="predicted"/>
<dbReference type="RefSeq" id="WP_244702779.1">
    <property type="nucleotide sequence ID" value="NZ_BAAADN010000034.1"/>
</dbReference>
<feature type="region of interest" description="Disordered" evidence="1">
    <location>
        <begin position="1"/>
        <end position="23"/>
    </location>
</feature>
<reference evidence="2" key="1">
    <citation type="journal article" date="2014" name="Int. J. Syst. Evol. Microbiol.">
        <title>Complete genome sequence of Corynebacterium casei LMG S-19264T (=DSM 44701T), isolated from a smear-ripened cheese.</title>
        <authorList>
            <consortium name="US DOE Joint Genome Institute (JGI-PGF)"/>
            <person name="Walter F."/>
            <person name="Albersmeier A."/>
            <person name="Kalinowski J."/>
            <person name="Ruckert C."/>
        </authorList>
    </citation>
    <scope>NUCLEOTIDE SEQUENCE</scope>
    <source>
        <strain evidence="2">JCM 12289</strain>
    </source>
</reference>
<sequence>MTNGDELPDGWEQPDTDAQAGQYNPQQPIRYERDGIEVHIQPATNTADTDQDVWRLNVVDEDREMTEPVREGIDGRDSAIDIAREFMETYNERCVDGNESAADVIASFR</sequence>
<dbReference type="EMBL" id="CP095005">
    <property type="protein sequence ID" value="UOO95281.1"/>
    <property type="molecule type" value="Genomic_DNA"/>
</dbReference>
<keyword evidence="4" id="KW-1185">Reference proteome</keyword>
<evidence type="ECO:0000313" key="2">
    <source>
        <dbReference type="EMBL" id="GAA0465267.1"/>
    </source>
</evidence>
<dbReference type="AlphaFoldDB" id="A0AAV3SIA4"/>
<name>A0AAV3SIA4_HALDO</name>
<feature type="compositionally biased region" description="Acidic residues" evidence="1">
    <location>
        <begin position="1"/>
        <end position="15"/>
    </location>
</feature>
<gene>
    <name evidence="2" type="ORF">GCM10008985_22740</name>
    <name evidence="3" type="ORF">MUK72_00850</name>
</gene>
<organism evidence="2 5">
    <name type="scientific">Halococcus dombrowskii</name>
    <dbReference type="NCBI Taxonomy" id="179637"/>
    <lineage>
        <taxon>Archaea</taxon>
        <taxon>Methanobacteriati</taxon>
        <taxon>Methanobacteriota</taxon>
        <taxon>Stenosarchaea group</taxon>
        <taxon>Halobacteria</taxon>
        <taxon>Halobacteriales</taxon>
        <taxon>Halococcaceae</taxon>
        <taxon>Halococcus</taxon>
    </lineage>
</organism>
<evidence type="ECO:0000256" key="1">
    <source>
        <dbReference type="SAM" id="MobiDB-lite"/>
    </source>
</evidence>
<reference evidence="3" key="2">
    <citation type="submission" date="2022-04" db="EMBL/GenBank/DDBJ databases">
        <title>Sequencing and genomic assembly of Halococcus dombrowskii.</title>
        <authorList>
            <person name="Lim S.W."/>
            <person name="MacLea K.S."/>
        </authorList>
    </citation>
    <scope>NUCLEOTIDE SEQUENCE</scope>
    <source>
        <strain evidence="3">H4</strain>
    </source>
</reference>
<dbReference type="Proteomes" id="UP001500962">
    <property type="component" value="Unassembled WGS sequence"/>
</dbReference>
<reference evidence="2" key="3">
    <citation type="submission" date="2023-12" db="EMBL/GenBank/DDBJ databases">
        <authorList>
            <person name="Sun Q."/>
            <person name="Inoue M."/>
        </authorList>
    </citation>
    <scope>NUCLEOTIDE SEQUENCE</scope>
    <source>
        <strain evidence="2">JCM 12289</strain>
    </source>
</reference>
<dbReference type="GeneID" id="71760352"/>